<dbReference type="EMBL" id="BGPR01020758">
    <property type="protein sequence ID" value="GBN85421.1"/>
    <property type="molecule type" value="Genomic_DNA"/>
</dbReference>
<dbReference type="AlphaFoldDB" id="A0A4Y2SBY8"/>
<protein>
    <submittedName>
        <fullName evidence="1">Mariner Mos1 transposase</fullName>
    </submittedName>
</protein>
<dbReference type="GO" id="GO:0003676">
    <property type="term" value="F:nucleic acid binding"/>
    <property type="evidence" value="ECO:0007669"/>
    <property type="project" value="InterPro"/>
</dbReference>
<sequence>MRRNTAFCRILSLVTKHGITTLNQKASVRASSGNMRLHHLQRNQRPCSSGKVMISFLFDHEGPLLVELLERGTTINAQRYQATLQNVKRAINSKWIGMLSNSVILLHDNARPHTANAGKTSLQQFQRETLEHPPYSPDLSPCDFHVFGPLKQAIRRHRFPTDDEVCVWVQAWVRKQPISFFKDGIDRLVSQWDKCANSFGDYF</sequence>
<dbReference type="InterPro" id="IPR001888">
    <property type="entry name" value="Transposase_1"/>
</dbReference>
<dbReference type="InterPro" id="IPR052709">
    <property type="entry name" value="Transposase-MT_Hybrid"/>
</dbReference>
<evidence type="ECO:0000313" key="1">
    <source>
        <dbReference type="EMBL" id="GBN85421.1"/>
    </source>
</evidence>
<dbReference type="Proteomes" id="UP000499080">
    <property type="component" value="Unassembled WGS sequence"/>
</dbReference>
<accession>A0A4Y2SBY8</accession>
<reference evidence="1 2" key="1">
    <citation type="journal article" date="2019" name="Sci. Rep.">
        <title>Orb-weaving spider Araneus ventricosus genome elucidates the spidroin gene catalogue.</title>
        <authorList>
            <person name="Kono N."/>
            <person name="Nakamura H."/>
            <person name="Ohtoshi R."/>
            <person name="Moran D.A.P."/>
            <person name="Shinohara A."/>
            <person name="Yoshida Y."/>
            <person name="Fujiwara M."/>
            <person name="Mori M."/>
            <person name="Tomita M."/>
            <person name="Arakawa K."/>
        </authorList>
    </citation>
    <scope>NUCLEOTIDE SEQUENCE [LARGE SCALE GENOMIC DNA]</scope>
</reference>
<dbReference type="PANTHER" id="PTHR46060:SF1">
    <property type="entry name" value="MARINER MOS1 TRANSPOSASE-LIKE PROTEIN"/>
    <property type="match status" value="1"/>
</dbReference>
<evidence type="ECO:0000313" key="2">
    <source>
        <dbReference type="Proteomes" id="UP000499080"/>
    </source>
</evidence>
<gene>
    <name evidence="1" type="primary">marinerT_26</name>
    <name evidence="1" type="ORF">AVEN_261012_1</name>
</gene>
<dbReference type="Pfam" id="PF01359">
    <property type="entry name" value="Transposase_1"/>
    <property type="match status" value="1"/>
</dbReference>
<keyword evidence="2" id="KW-1185">Reference proteome</keyword>
<dbReference type="Gene3D" id="3.30.420.10">
    <property type="entry name" value="Ribonuclease H-like superfamily/Ribonuclease H"/>
    <property type="match status" value="1"/>
</dbReference>
<dbReference type="PANTHER" id="PTHR46060">
    <property type="entry name" value="MARINER MOS1 TRANSPOSASE-LIKE PROTEIN"/>
    <property type="match status" value="1"/>
</dbReference>
<organism evidence="1 2">
    <name type="scientific">Araneus ventricosus</name>
    <name type="common">Orbweaver spider</name>
    <name type="synonym">Epeira ventricosa</name>
    <dbReference type="NCBI Taxonomy" id="182803"/>
    <lineage>
        <taxon>Eukaryota</taxon>
        <taxon>Metazoa</taxon>
        <taxon>Ecdysozoa</taxon>
        <taxon>Arthropoda</taxon>
        <taxon>Chelicerata</taxon>
        <taxon>Arachnida</taxon>
        <taxon>Araneae</taxon>
        <taxon>Araneomorphae</taxon>
        <taxon>Entelegynae</taxon>
        <taxon>Araneoidea</taxon>
        <taxon>Araneidae</taxon>
        <taxon>Araneus</taxon>
    </lineage>
</organism>
<dbReference type="OrthoDB" id="10017160at2759"/>
<proteinExistence type="predicted"/>
<comment type="caution">
    <text evidence="1">The sequence shown here is derived from an EMBL/GenBank/DDBJ whole genome shotgun (WGS) entry which is preliminary data.</text>
</comment>
<dbReference type="InterPro" id="IPR036397">
    <property type="entry name" value="RNaseH_sf"/>
</dbReference>
<name>A0A4Y2SBY8_ARAVE</name>